<comment type="caution">
    <text evidence="1">The sequence shown here is derived from an EMBL/GenBank/DDBJ whole genome shotgun (WGS) entry which is preliminary data.</text>
</comment>
<evidence type="ECO:0000313" key="2">
    <source>
        <dbReference type="Proteomes" id="UP000614261"/>
    </source>
</evidence>
<protein>
    <recommendedName>
        <fullName evidence="3">Plasmid stabilization protein</fullName>
    </recommendedName>
</protein>
<name>A0ABQ1J664_9SPHN</name>
<dbReference type="Proteomes" id="UP000614261">
    <property type="component" value="Unassembled WGS sequence"/>
</dbReference>
<dbReference type="InterPro" id="IPR035093">
    <property type="entry name" value="RelE/ParE_toxin_dom_sf"/>
</dbReference>
<evidence type="ECO:0000313" key="1">
    <source>
        <dbReference type="EMBL" id="GGB58797.1"/>
    </source>
</evidence>
<organism evidence="1 2">
    <name type="scientific">Blastomonas aquatica</name>
    <dbReference type="NCBI Taxonomy" id="1510276"/>
    <lineage>
        <taxon>Bacteria</taxon>
        <taxon>Pseudomonadati</taxon>
        <taxon>Pseudomonadota</taxon>
        <taxon>Alphaproteobacteria</taxon>
        <taxon>Sphingomonadales</taxon>
        <taxon>Sphingomonadaceae</taxon>
        <taxon>Blastomonas</taxon>
    </lineage>
</organism>
<accession>A0ABQ1J664</accession>
<dbReference type="EMBL" id="BMGD01000002">
    <property type="protein sequence ID" value="GGB58797.1"/>
    <property type="molecule type" value="Genomic_DNA"/>
</dbReference>
<dbReference type="Gene3D" id="3.30.2310.20">
    <property type="entry name" value="RelE-like"/>
    <property type="match status" value="1"/>
</dbReference>
<proteinExistence type="predicted"/>
<sequence>MPSPKTFSTRSWPKTPICVARLRIAAAAQEDLRDIRNYSKAAFGTVTTRQYLIGLRATFG</sequence>
<reference evidence="2" key="1">
    <citation type="journal article" date="2019" name="Int. J. Syst. Evol. Microbiol.">
        <title>The Global Catalogue of Microorganisms (GCM) 10K type strain sequencing project: providing services to taxonomists for standard genome sequencing and annotation.</title>
        <authorList>
            <consortium name="The Broad Institute Genomics Platform"/>
            <consortium name="The Broad Institute Genome Sequencing Center for Infectious Disease"/>
            <person name="Wu L."/>
            <person name="Ma J."/>
        </authorList>
    </citation>
    <scope>NUCLEOTIDE SEQUENCE [LARGE SCALE GENOMIC DNA]</scope>
    <source>
        <strain evidence="2">CGMCC 1.12851</strain>
    </source>
</reference>
<keyword evidence="2" id="KW-1185">Reference proteome</keyword>
<evidence type="ECO:0008006" key="3">
    <source>
        <dbReference type="Google" id="ProtNLM"/>
    </source>
</evidence>
<gene>
    <name evidence="1" type="ORF">GCM10010833_11980</name>
</gene>